<keyword evidence="2" id="KW-0472">Membrane</keyword>
<evidence type="ECO:0008006" key="5">
    <source>
        <dbReference type="Google" id="ProtNLM"/>
    </source>
</evidence>
<gene>
    <name evidence="3" type="ORF">AWC12_25870</name>
</gene>
<dbReference type="EMBL" id="LQPC01000051">
    <property type="protein sequence ID" value="ORV83573.1"/>
    <property type="molecule type" value="Genomic_DNA"/>
</dbReference>
<keyword evidence="2" id="KW-1133">Transmembrane helix</keyword>
<feature type="transmembrane region" description="Helical" evidence="2">
    <location>
        <begin position="211"/>
        <end position="235"/>
    </location>
</feature>
<sequence length="245" mass="26003">MAVSAGPSRPDLIESPSAQADNATGSRPGDGARLKGTRNSTMADTTKPAPTLLQQMGGTAGLVYAALPSIAFVAGDAAFGLTGAIAVALGVAAAIATVRLLRKEPVQPALSGALGVAIAAYIAWQTGEAKDYFLLGIWMSLILALVFLASMLVRWPLVGVIWNSLNGAGHTWRDDRRSLYAYDIATLTFVLVFVARFVVQRWLYDGDQTGWLAFARIAMGYPLLVAALVVAYGAVRYSKRRLSSR</sequence>
<evidence type="ECO:0000256" key="1">
    <source>
        <dbReference type="SAM" id="MobiDB-lite"/>
    </source>
</evidence>
<evidence type="ECO:0000313" key="3">
    <source>
        <dbReference type="EMBL" id="ORV83573.1"/>
    </source>
</evidence>
<protein>
    <recommendedName>
        <fullName evidence="5">DUF3159 domain-containing protein</fullName>
    </recommendedName>
</protein>
<dbReference type="Pfam" id="PF11361">
    <property type="entry name" value="DUF3159"/>
    <property type="match status" value="1"/>
</dbReference>
<feature type="transmembrane region" description="Helical" evidence="2">
    <location>
        <begin position="132"/>
        <end position="158"/>
    </location>
</feature>
<dbReference type="AlphaFoldDB" id="A0A1X1WAE1"/>
<evidence type="ECO:0000313" key="4">
    <source>
        <dbReference type="Proteomes" id="UP000193622"/>
    </source>
</evidence>
<feature type="transmembrane region" description="Helical" evidence="2">
    <location>
        <begin position="179"/>
        <end position="199"/>
    </location>
</feature>
<accession>A0A1X1WAE1</accession>
<evidence type="ECO:0000256" key="2">
    <source>
        <dbReference type="SAM" id="Phobius"/>
    </source>
</evidence>
<proteinExistence type="predicted"/>
<feature type="transmembrane region" description="Helical" evidence="2">
    <location>
        <begin position="77"/>
        <end position="101"/>
    </location>
</feature>
<reference evidence="3 4" key="1">
    <citation type="submission" date="2016-01" db="EMBL/GenBank/DDBJ databases">
        <title>The new phylogeny of the genus Mycobacterium.</title>
        <authorList>
            <person name="Tarcisio F."/>
            <person name="Conor M."/>
            <person name="Antonella G."/>
            <person name="Elisabetta G."/>
            <person name="Giulia F.S."/>
            <person name="Sara T."/>
            <person name="Anna F."/>
            <person name="Clotilde B."/>
            <person name="Roberto B."/>
            <person name="Veronica D.S."/>
            <person name="Fabio R."/>
            <person name="Monica P."/>
            <person name="Olivier J."/>
            <person name="Enrico T."/>
            <person name="Nicola S."/>
        </authorList>
    </citation>
    <scope>NUCLEOTIDE SEQUENCE [LARGE SCALE GENOMIC DNA]</scope>
    <source>
        <strain evidence="3 4">DSM 45541</strain>
    </source>
</reference>
<name>A0A1X1WAE1_MYCIR</name>
<comment type="caution">
    <text evidence="3">The sequence shown here is derived from an EMBL/GenBank/DDBJ whole genome shotgun (WGS) entry which is preliminary data.</text>
</comment>
<keyword evidence="2" id="KW-0812">Transmembrane</keyword>
<dbReference type="Proteomes" id="UP000193622">
    <property type="component" value="Unassembled WGS sequence"/>
</dbReference>
<feature type="region of interest" description="Disordered" evidence="1">
    <location>
        <begin position="1"/>
        <end position="46"/>
    </location>
</feature>
<organism evidence="3 4">
    <name type="scientific">Mycolicibacterium iranicum</name>
    <name type="common">Mycobacterium iranicum</name>
    <dbReference type="NCBI Taxonomy" id="912594"/>
    <lineage>
        <taxon>Bacteria</taxon>
        <taxon>Bacillati</taxon>
        <taxon>Actinomycetota</taxon>
        <taxon>Actinomycetes</taxon>
        <taxon>Mycobacteriales</taxon>
        <taxon>Mycobacteriaceae</taxon>
        <taxon>Mycolicibacterium</taxon>
    </lineage>
</organism>
<dbReference type="InterPro" id="IPR016566">
    <property type="entry name" value="UCP010219"/>
</dbReference>
<dbReference type="PIRSF" id="PIRSF010219">
    <property type="entry name" value="UCP010219"/>
    <property type="match status" value="1"/>
</dbReference>
<feature type="transmembrane region" description="Helical" evidence="2">
    <location>
        <begin position="108"/>
        <end position="126"/>
    </location>
</feature>
<feature type="compositionally biased region" description="Polar residues" evidence="1">
    <location>
        <begin position="16"/>
        <end position="25"/>
    </location>
</feature>